<dbReference type="GO" id="GO:0006189">
    <property type="term" value="P:'de novo' IMP biosynthetic process"/>
    <property type="evidence" value="ECO:0007669"/>
    <property type="project" value="UniProtKB-UniPathway"/>
</dbReference>
<dbReference type="EC" id="6.3.3.1" evidence="3"/>
<dbReference type="EMBL" id="MFCX01000003">
    <property type="protein sequence ID" value="OGE26804.1"/>
    <property type="molecule type" value="Genomic_DNA"/>
</dbReference>
<accession>A0A1F5JDT7</accession>
<dbReference type="InterPro" id="IPR010918">
    <property type="entry name" value="PurM-like_C_dom"/>
</dbReference>
<name>A0A1F5JDT7_9BACT</name>
<reference evidence="14 15" key="1">
    <citation type="journal article" date="2016" name="Nat. Commun.">
        <title>Thousands of microbial genomes shed light on interconnected biogeochemical processes in an aquifer system.</title>
        <authorList>
            <person name="Anantharaman K."/>
            <person name="Brown C.T."/>
            <person name="Hug L.A."/>
            <person name="Sharon I."/>
            <person name="Castelle C.J."/>
            <person name="Probst A.J."/>
            <person name="Thomas B.C."/>
            <person name="Singh A."/>
            <person name="Wilkins M.J."/>
            <person name="Karaoz U."/>
            <person name="Brodie E.L."/>
            <person name="Williams K.H."/>
            <person name="Hubbard S.S."/>
            <person name="Banfield J.F."/>
        </authorList>
    </citation>
    <scope>NUCLEOTIDE SEQUENCE [LARGE SCALE GENOMIC DNA]</scope>
</reference>
<evidence type="ECO:0000259" key="13">
    <source>
        <dbReference type="Pfam" id="PF02769"/>
    </source>
</evidence>
<dbReference type="Proteomes" id="UP000177042">
    <property type="component" value="Unassembled WGS sequence"/>
</dbReference>
<evidence type="ECO:0000313" key="15">
    <source>
        <dbReference type="Proteomes" id="UP000177042"/>
    </source>
</evidence>
<keyword evidence="5 14" id="KW-0436">Ligase</keyword>
<keyword evidence="7" id="KW-0067">ATP-binding</keyword>
<dbReference type="Gene3D" id="3.90.650.10">
    <property type="entry name" value="PurM-like C-terminal domain"/>
    <property type="match status" value="1"/>
</dbReference>
<comment type="catalytic activity">
    <reaction evidence="11">
        <text>2-formamido-N(1)-(5-O-phospho-beta-D-ribosyl)acetamidine + ATP = 5-amino-1-(5-phospho-beta-D-ribosyl)imidazole + ADP + phosphate + H(+)</text>
        <dbReference type="Rhea" id="RHEA:23032"/>
        <dbReference type="ChEBI" id="CHEBI:15378"/>
        <dbReference type="ChEBI" id="CHEBI:30616"/>
        <dbReference type="ChEBI" id="CHEBI:43474"/>
        <dbReference type="ChEBI" id="CHEBI:137981"/>
        <dbReference type="ChEBI" id="CHEBI:147287"/>
        <dbReference type="ChEBI" id="CHEBI:456216"/>
        <dbReference type="EC" id="6.3.3.1"/>
    </reaction>
</comment>
<dbReference type="Pfam" id="PF02769">
    <property type="entry name" value="AIRS_C"/>
    <property type="match status" value="1"/>
</dbReference>
<evidence type="ECO:0000256" key="9">
    <source>
        <dbReference type="ARBA" id="ARBA00032931"/>
    </source>
</evidence>
<feature type="domain" description="PurM-like C-terminal" evidence="13">
    <location>
        <begin position="189"/>
        <end position="353"/>
    </location>
</feature>
<evidence type="ECO:0000256" key="8">
    <source>
        <dbReference type="ARBA" id="ARBA00031908"/>
    </source>
</evidence>
<evidence type="ECO:0000256" key="5">
    <source>
        <dbReference type="ARBA" id="ARBA00022598"/>
    </source>
</evidence>
<proteinExistence type="inferred from homology"/>
<evidence type="ECO:0000256" key="2">
    <source>
        <dbReference type="ARBA" id="ARBA00010280"/>
    </source>
</evidence>
<dbReference type="GO" id="GO:0005829">
    <property type="term" value="C:cytosol"/>
    <property type="evidence" value="ECO:0007669"/>
    <property type="project" value="TreeGrafter"/>
</dbReference>
<evidence type="ECO:0000256" key="6">
    <source>
        <dbReference type="ARBA" id="ARBA00022741"/>
    </source>
</evidence>
<sequence length="368" mass="40300">MSKAKISYSAAGVDYDVLDPLKRLAQKTGLQTAKNLDQFGYKEISGSRGESAYVWEEEDAYRAFVVEGLGTKNLVADEMSKVSDKTFYDVVAQDTVAAIVNDLLTVGALPQVVNAYFGTGGPEWFANQKKMKDLVTGWTKACQLAGCSWGGGETPSLSGIINAKTLDLAGAAIGISKPKSRLTLGDKLQAGDAILLIESSGIHANGLSLARTITQNLPQRYQTKLADGKGYGETLLTPTHIYVNLIKDLFESGVDIHYMVNITGHGWRKLMRANKELTYLITLIPQIPPIFKFIQQHCGNSDAQMYSAFNMGAGFAIYLPKDQIEKAQEIAQRNNFKSWNAGEVQEGEKQVVIAPKYITFKEDALNLR</sequence>
<feature type="domain" description="PurM-like N-terminal" evidence="12">
    <location>
        <begin position="58"/>
        <end position="175"/>
    </location>
</feature>
<evidence type="ECO:0000256" key="3">
    <source>
        <dbReference type="ARBA" id="ARBA00013047"/>
    </source>
</evidence>
<evidence type="ECO:0000256" key="11">
    <source>
        <dbReference type="ARBA" id="ARBA00049057"/>
    </source>
</evidence>
<dbReference type="PANTHER" id="PTHR10520:SF12">
    <property type="entry name" value="TRIFUNCTIONAL PURINE BIOSYNTHETIC PROTEIN ADENOSINE-3"/>
    <property type="match status" value="1"/>
</dbReference>
<comment type="caution">
    <text evidence="14">The sequence shown here is derived from an EMBL/GenBank/DDBJ whole genome shotgun (WGS) entry which is preliminary data.</text>
</comment>
<dbReference type="InterPro" id="IPR004733">
    <property type="entry name" value="PurM_cligase"/>
</dbReference>
<comment type="similarity">
    <text evidence="2">Belongs to the AIR synthase family.</text>
</comment>
<dbReference type="SUPFAM" id="SSF56042">
    <property type="entry name" value="PurM C-terminal domain-like"/>
    <property type="match status" value="1"/>
</dbReference>
<organism evidence="14 15">
    <name type="scientific">Candidatus Daviesbacteria bacterium RIFCSPHIGHO2_02_FULL_39_12</name>
    <dbReference type="NCBI Taxonomy" id="1797770"/>
    <lineage>
        <taxon>Bacteria</taxon>
        <taxon>Candidatus Daviesiibacteriota</taxon>
    </lineage>
</organism>
<evidence type="ECO:0000256" key="10">
    <source>
        <dbReference type="ARBA" id="ARBA00033093"/>
    </source>
</evidence>
<dbReference type="PANTHER" id="PTHR10520">
    <property type="entry name" value="TRIFUNCTIONAL PURINE BIOSYNTHETIC PROTEIN ADENOSINE-3-RELATED"/>
    <property type="match status" value="1"/>
</dbReference>
<dbReference type="GO" id="GO:0004637">
    <property type="term" value="F:phosphoribosylamine-glycine ligase activity"/>
    <property type="evidence" value="ECO:0007669"/>
    <property type="project" value="TreeGrafter"/>
</dbReference>
<keyword evidence="6" id="KW-0547">Nucleotide-binding</keyword>
<dbReference type="GO" id="GO:0004641">
    <property type="term" value="F:phosphoribosylformylglycinamidine cyclo-ligase activity"/>
    <property type="evidence" value="ECO:0007669"/>
    <property type="project" value="UniProtKB-EC"/>
</dbReference>
<dbReference type="UniPathway" id="UPA00074">
    <property type="reaction ID" value="UER00129"/>
</dbReference>
<evidence type="ECO:0000256" key="4">
    <source>
        <dbReference type="ARBA" id="ARBA00020367"/>
    </source>
</evidence>
<dbReference type="InterPro" id="IPR016188">
    <property type="entry name" value="PurM-like_N"/>
</dbReference>
<evidence type="ECO:0000256" key="7">
    <source>
        <dbReference type="ARBA" id="ARBA00022840"/>
    </source>
</evidence>
<dbReference type="GO" id="GO:0046084">
    <property type="term" value="P:adenine biosynthetic process"/>
    <property type="evidence" value="ECO:0007669"/>
    <property type="project" value="TreeGrafter"/>
</dbReference>
<gene>
    <name evidence="14" type="ORF">A3C26_03380</name>
</gene>
<dbReference type="AlphaFoldDB" id="A0A1F5JDT7"/>
<evidence type="ECO:0000313" key="14">
    <source>
        <dbReference type="EMBL" id="OGE26804.1"/>
    </source>
</evidence>
<dbReference type="InterPro" id="IPR036676">
    <property type="entry name" value="PurM-like_C_sf"/>
</dbReference>
<dbReference type="Gene3D" id="3.30.1330.10">
    <property type="entry name" value="PurM-like, N-terminal domain"/>
    <property type="match status" value="1"/>
</dbReference>
<protein>
    <recommendedName>
        <fullName evidence="4">Phosphoribosylformylglycinamidine cyclo-ligase</fullName>
        <ecNumber evidence="3">6.3.3.1</ecNumber>
    </recommendedName>
    <alternativeName>
        <fullName evidence="9">AIR synthase</fullName>
    </alternativeName>
    <alternativeName>
        <fullName evidence="10">AIRS</fullName>
    </alternativeName>
    <alternativeName>
        <fullName evidence="8">Phosphoribosyl-aminoimidazole synthetase</fullName>
    </alternativeName>
</protein>
<dbReference type="Pfam" id="PF00586">
    <property type="entry name" value="AIRS"/>
    <property type="match status" value="1"/>
</dbReference>
<dbReference type="InterPro" id="IPR036921">
    <property type="entry name" value="PurM-like_N_sf"/>
</dbReference>
<comment type="pathway">
    <text evidence="1">Purine metabolism; IMP biosynthesis via de novo pathway; 5-amino-1-(5-phospho-D-ribosyl)imidazole from N(2)-formyl-N(1)-(5-phospho-D-ribosyl)glycinamide: step 2/2.</text>
</comment>
<dbReference type="GO" id="GO:0005524">
    <property type="term" value="F:ATP binding"/>
    <property type="evidence" value="ECO:0007669"/>
    <property type="project" value="UniProtKB-KW"/>
</dbReference>
<dbReference type="SUPFAM" id="SSF55326">
    <property type="entry name" value="PurM N-terminal domain-like"/>
    <property type="match status" value="1"/>
</dbReference>
<evidence type="ECO:0000259" key="12">
    <source>
        <dbReference type="Pfam" id="PF00586"/>
    </source>
</evidence>
<evidence type="ECO:0000256" key="1">
    <source>
        <dbReference type="ARBA" id="ARBA00004686"/>
    </source>
</evidence>